<comment type="caution">
    <text evidence="1">The sequence shown here is derived from an EMBL/GenBank/DDBJ whole genome shotgun (WGS) entry which is preliminary data.</text>
</comment>
<reference evidence="1" key="1">
    <citation type="journal article" date="2015" name="Nature">
        <title>Complex archaea that bridge the gap between prokaryotes and eukaryotes.</title>
        <authorList>
            <person name="Spang A."/>
            <person name="Saw J.H."/>
            <person name="Jorgensen S.L."/>
            <person name="Zaremba-Niedzwiedzka K."/>
            <person name="Martijn J."/>
            <person name="Lind A.E."/>
            <person name="van Eijk R."/>
            <person name="Schleper C."/>
            <person name="Guy L."/>
            <person name="Ettema T.J."/>
        </authorList>
    </citation>
    <scope>NUCLEOTIDE SEQUENCE</scope>
</reference>
<name>A0A0F9LSP2_9ZZZZ</name>
<protein>
    <submittedName>
        <fullName evidence="1">Uncharacterized protein</fullName>
    </submittedName>
</protein>
<gene>
    <name evidence="1" type="ORF">LCGC14_1242320</name>
</gene>
<accession>A0A0F9LSP2</accession>
<evidence type="ECO:0000313" key="1">
    <source>
        <dbReference type="EMBL" id="KKM90066.1"/>
    </source>
</evidence>
<proteinExistence type="predicted"/>
<sequence length="59" mass="6998">MNIKCRIRRRCSKCHAERDSYFITRTIAQLRRRGKRMGLANDDIDIAIIGQKMWSAEMI</sequence>
<dbReference type="AlphaFoldDB" id="A0A0F9LSP2"/>
<organism evidence="1">
    <name type="scientific">marine sediment metagenome</name>
    <dbReference type="NCBI Taxonomy" id="412755"/>
    <lineage>
        <taxon>unclassified sequences</taxon>
        <taxon>metagenomes</taxon>
        <taxon>ecological metagenomes</taxon>
    </lineage>
</organism>
<dbReference type="EMBL" id="LAZR01006725">
    <property type="protein sequence ID" value="KKM90066.1"/>
    <property type="molecule type" value="Genomic_DNA"/>
</dbReference>